<feature type="domain" description="Peptidase M24" evidence="2">
    <location>
        <begin position="77"/>
        <end position="247"/>
    </location>
</feature>
<dbReference type="OrthoDB" id="6804652at2"/>
<dbReference type="AlphaFoldDB" id="A0A5R9QKR2"/>
<sequence length="296" mass="31914">MQAMSSRLIAVLFACAAALACQESFASTSLMDQFFLGNGQLALKIAGTASDKRLADQREQAPEISVLLQSISPLIARGESGLAIQRHVLKRFHELGWQPMMVGYNGYPAAIAISMNDGVLNGFPTSQPIPQNTLVKVELVAGTPYSHLAQTWTFAGKNATQKQKMMLEAARLALREGVEQVHAGAELDGIGEAISKTLNASHIYPVREYCGYAMGAARIEPPQILGYRPAHPSNLLMHAGQVLNVYVLAQTGEYNTRVSLSNGLEAFTSDGGDSVVLSVMVEVTSDGYRLLTRFVD</sequence>
<dbReference type="InterPro" id="IPR036005">
    <property type="entry name" value="Creatinase/aminopeptidase-like"/>
</dbReference>
<keyword evidence="4" id="KW-1185">Reference proteome</keyword>
<dbReference type="PANTHER" id="PTHR43330">
    <property type="entry name" value="METHIONINE AMINOPEPTIDASE"/>
    <property type="match status" value="1"/>
</dbReference>
<evidence type="ECO:0000256" key="1">
    <source>
        <dbReference type="SAM" id="SignalP"/>
    </source>
</evidence>
<accession>A0A5R9QKR2</accession>
<dbReference type="EMBL" id="SWDV01000105">
    <property type="protein sequence ID" value="TLX69570.1"/>
    <property type="molecule type" value="Genomic_DNA"/>
</dbReference>
<dbReference type="InterPro" id="IPR000994">
    <property type="entry name" value="Pept_M24"/>
</dbReference>
<proteinExistence type="predicted"/>
<dbReference type="GO" id="GO:0005829">
    <property type="term" value="C:cytosol"/>
    <property type="evidence" value="ECO:0007669"/>
    <property type="project" value="TreeGrafter"/>
</dbReference>
<name>A0A5R9QKR2_9PSED</name>
<dbReference type="SUPFAM" id="SSF55920">
    <property type="entry name" value="Creatinase/aminopeptidase"/>
    <property type="match status" value="1"/>
</dbReference>
<protein>
    <submittedName>
        <fullName evidence="3">M24 family metallopeptidase</fullName>
    </submittedName>
</protein>
<dbReference type="Gene3D" id="3.90.230.10">
    <property type="entry name" value="Creatinase/methionine aminopeptidase superfamily"/>
    <property type="match status" value="1"/>
</dbReference>
<comment type="caution">
    <text evidence="3">The sequence shown here is derived from an EMBL/GenBank/DDBJ whole genome shotgun (WGS) entry which is preliminary data.</text>
</comment>
<feature type="chain" id="PRO_5024289708" evidence="1">
    <location>
        <begin position="27"/>
        <end position="296"/>
    </location>
</feature>
<organism evidence="3 4">
    <name type="scientific">Pseudomonas nicosulfuronedens</name>
    <dbReference type="NCBI Taxonomy" id="2571105"/>
    <lineage>
        <taxon>Bacteria</taxon>
        <taxon>Pseudomonadati</taxon>
        <taxon>Pseudomonadota</taxon>
        <taxon>Gammaproteobacteria</taxon>
        <taxon>Pseudomonadales</taxon>
        <taxon>Pseudomonadaceae</taxon>
        <taxon>Pseudomonas</taxon>
    </lineage>
</organism>
<dbReference type="Proteomes" id="UP000306635">
    <property type="component" value="Unassembled WGS sequence"/>
</dbReference>
<evidence type="ECO:0000259" key="2">
    <source>
        <dbReference type="Pfam" id="PF00557"/>
    </source>
</evidence>
<dbReference type="Pfam" id="PF00557">
    <property type="entry name" value="Peptidase_M24"/>
    <property type="match status" value="1"/>
</dbReference>
<reference evidence="3 4" key="1">
    <citation type="submission" date="2019-04" db="EMBL/GenBank/DDBJ databases">
        <authorList>
            <person name="Li M."/>
        </authorList>
    </citation>
    <scope>NUCLEOTIDE SEQUENCE [LARGE SCALE GENOMIC DNA]</scope>
    <source>
        <strain evidence="3 4">LAM1902</strain>
    </source>
</reference>
<evidence type="ECO:0000313" key="3">
    <source>
        <dbReference type="EMBL" id="TLX69570.1"/>
    </source>
</evidence>
<feature type="signal peptide" evidence="1">
    <location>
        <begin position="1"/>
        <end position="26"/>
    </location>
</feature>
<dbReference type="PANTHER" id="PTHR43330:SF27">
    <property type="entry name" value="METHIONINE AMINOPEPTIDASE"/>
    <property type="match status" value="1"/>
</dbReference>
<dbReference type="PROSITE" id="PS51257">
    <property type="entry name" value="PROKAR_LIPOPROTEIN"/>
    <property type="match status" value="1"/>
</dbReference>
<keyword evidence="1" id="KW-0732">Signal</keyword>
<dbReference type="GO" id="GO:0070006">
    <property type="term" value="F:metalloaminopeptidase activity"/>
    <property type="evidence" value="ECO:0007669"/>
    <property type="project" value="TreeGrafter"/>
</dbReference>
<evidence type="ECO:0000313" key="4">
    <source>
        <dbReference type="Proteomes" id="UP000306635"/>
    </source>
</evidence>
<gene>
    <name evidence="3" type="ORF">FAS41_30615</name>
</gene>